<accession>A0A498SJQ3</accession>
<feature type="region of interest" description="Disordered" evidence="1">
    <location>
        <begin position="291"/>
        <end position="329"/>
    </location>
</feature>
<name>A0A498SJQ3_ACAVI</name>
<gene>
    <name evidence="2" type="ORF">NAV_LOCUS7309</name>
</gene>
<keyword evidence="3" id="KW-1185">Reference proteome</keyword>
<evidence type="ECO:0000256" key="1">
    <source>
        <dbReference type="SAM" id="MobiDB-lite"/>
    </source>
</evidence>
<protein>
    <submittedName>
        <fullName evidence="2">Uncharacterized protein</fullName>
    </submittedName>
</protein>
<dbReference type="EMBL" id="UPTC01001769">
    <property type="protein sequence ID" value="VBB32518.1"/>
    <property type="molecule type" value="Genomic_DNA"/>
</dbReference>
<reference evidence="2 3" key="1">
    <citation type="submission" date="2018-08" db="EMBL/GenBank/DDBJ databases">
        <authorList>
            <person name="Laetsch R D."/>
            <person name="Stevens L."/>
            <person name="Kumar S."/>
            <person name="Blaxter L. M."/>
        </authorList>
    </citation>
    <scope>NUCLEOTIDE SEQUENCE [LARGE SCALE GENOMIC DNA]</scope>
</reference>
<dbReference type="OrthoDB" id="5877637at2759"/>
<dbReference type="AlphaFoldDB" id="A0A498SJQ3"/>
<dbReference type="Proteomes" id="UP000276991">
    <property type="component" value="Unassembled WGS sequence"/>
</dbReference>
<feature type="compositionally biased region" description="Basic and acidic residues" evidence="1">
    <location>
        <begin position="1"/>
        <end position="12"/>
    </location>
</feature>
<feature type="compositionally biased region" description="Low complexity" evidence="1">
    <location>
        <begin position="320"/>
        <end position="329"/>
    </location>
</feature>
<feature type="non-terminal residue" evidence="2">
    <location>
        <position position="1"/>
    </location>
</feature>
<evidence type="ECO:0000313" key="2">
    <source>
        <dbReference type="EMBL" id="VBB32518.1"/>
    </source>
</evidence>
<feature type="region of interest" description="Disordered" evidence="1">
    <location>
        <begin position="232"/>
        <end position="262"/>
    </location>
</feature>
<feature type="region of interest" description="Disordered" evidence="1">
    <location>
        <begin position="1"/>
        <end position="23"/>
    </location>
</feature>
<feature type="compositionally biased region" description="Low complexity" evidence="1">
    <location>
        <begin position="232"/>
        <end position="250"/>
    </location>
</feature>
<feature type="compositionally biased region" description="Pro residues" evidence="1">
    <location>
        <begin position="294"/>
        <end position="306"/>
    </location>
</feature>
<sequence length="368" mass="39817">SVEIEQKKRPEMVVHTTNSDSRKTDIETLKDELRRNTPSAHISNTTFQQALNHYSNLLKGNNPIFAYTNNCSTNLVGSVEVPDINRSLASPCSPPDQCRIPQSTLDNKLFTISPAYTPFPLNAAAVAAAAAGNLPVAIAAAAAAQTANPFLFAAALGLQQQPQNASSTFPWITNAQSFTAMLPYLQHLQTQVQQQAQAQVVLAQQIAAQQAANLHQQFKTVAAAAAAAHTSLLSQQQQQHQQPQPHSQWLSPPPSVPPQISTLRQTATCPSPLLPAGAESTSSSLLELTELSPPLHPEPQQPPSPPASSSSSLYNDEKQQQLQQQQQQQQFLFDEDLMIDSLMEERKDLSEKESIAVAVLAGMAACQR</sequence>
<evidence type="ECO:0000313" key="3">
    <source>
        <dbReference type="Proteomes" id="UP000276991"/>
    </source>
</evidence>
<organism evidence="2 3">
    <name type="scientific">Acanthocheilonema viteae</name>
    <name type="common">Filarial nematode worm</name>
    <name type="synonym">Dipetalonema viteae</name>
    <dbReference type="NCBI Taxonomy" id="6277"/>
    <lineage>
        <taxon>Eukaryota</taxon>
        <taxon>Metazoa</taxon>
        <taxon>Ecdysozoa</taxon>
        <taxon>Nematoda</taxon>
        <taxon>Chromadorea</taxon>
        <taxon>Rhabditida</taxon>
        <taxon>Spirurina</taxon>
        <taxon>Spiruromorpha</taxon>
        <taxon>Filarioidea</taxon>
        <taxon>Onchocercidae</taxon>
        <taxon>Acanthocheilonema</taxon>
    </lineage>
</organism>
<proteinExistence type="predicted"/>